<evidence type="ECO:0000259" key="2">
    <source>
        <dbReference type="Pfam" id="PF04149"/>
    </source>
</evidence>
<gene>
    <name evidence="3" type="ORF">HCK00_09200</name>
</gene>
<dbReference type="RefSeq" id="WP_168101298.1">
    <property type="nucleotide sequence ID" value="NZ_JAATEN010000005.1"/>
</dbReference>
<dbReference type="Proteomes" id="UP000695264">
    <property type="component" value="Unassembled WGS sequence"/>
</dbReference>
<accession>A0ABX1BWQ6</accession>
<name>A0ABX1BWQ6_9ACTN</name>
<protein>
    <submittedName>
        <fullName evidence="3">DUF397 domain-containing protein</fullName>
    </submittedName>
</protein>
<feature type="region of interest" description="Disordered" evidence="1">
    <location>
        <begin position="1"/>
        <end position="21"/>
    </location>
</feature>
<reference evidence="3 4" key="1">
    <citation type="submission" date="2020-03" db="EMBL/GenBank/DDBJ databases">
        <title>WGS of actinomycetes isolated from Thailand.</title>
        <authorList>
            <person name="Thawai C."/>
        </authorList>
    </citation>
    <scope>NUCLEOTIDE SEQUENCE [LARGE SCALE GENOMIC DNA]</scope>
    <source>
        <strain evidence="3 4">PLAI 1-29</strain>
    </source>
</reference>
<proteinExistence type="predicted"/>
<feature type="domain" description="DUF397" evidence="2">
    <location>
        <begin position="10"/>
        <end position="62"/>
    </location>
</feature>
<comment type="caution">
    <text evidence="3">The sequence shown here is derived from an EMBL/GenBank/DDBJ whole genome shotgun (WGS) entry which is preliminary data.</text>
</comment>
<sequence length="68" mass="7401">MNSSYVTGPFRKSSHSGGASNDCVEVACTREGGRAVRDSKVPRRGAQYHSAEQWAVFISALKNDAFDH</sequence>
<keyword evidence="4" id="KW-1185">Reference proteome</keyword>
<dbReference type="EMBL" id="JAATEN010000005">
    <property type="protein sequence ID" value="NJQ00708.1"/>
    <property type="molecule type" value="Genomic_DNA"/>
</dbReference>
<evidence type="ECO:0000313" key="3">
    <source>
        <dbReference type="EMBL" id="NJQ00708.1"/>
    </source>
</evidence>
<dbReference type="InterPro" id="IPR007278">
    <property type="entry name" value="DUF397"/>
</dbReference>
<dbReference type="Pfam" id="PF04149">
    <property type="entry name" value="DUF397"/>
    <property type="match status" value="1"/>
</dbReference>
<evidence type="ECO:0000256" key="1">
    <source>
        <dbReference type="SAM" id="MobiDB-lite"/>
    </source>
</evidence>
<evidence type="ECO:0000313" key="4">
    <source>
        <dbReference type="Proteomes" id="UP000695264"/>
    </source>
</evidence>
<organism evidence="3 4">
    <name type="scientific">Streptomyces zingiberis</name>
    <dbReference type="NCBI Taxonomy" id="2053010"/>
    <lineage>
        <taxon>Bacteria</taxon>
        <taxon>Bacillati</taxon>
        <taxon>Actinomycetota</taxon>
        <taxon>Actinomycetes</taxon>
        <taxon>Kitasatosporales</taxon>
        <taxon>Streptomycetaceae</taxon>
        <taxon>Streptomyces</taxon>
    </lineage>
</organism>